<dbReference type="RefSeq" id="XP_053074896.1">
    <property type="nucleotide sequence ID" value="XM_053218921.1"/>
</dbReference>
<feature type="region of interest" description="Disordered" evidence="1">
    <location>
        <begin position="341"/>
        <end position="363"/>
    </location>
</feature>
<dbReference type="Proteomes" id="UP001652583">
    <property type="component" value="Chromosome A1"/>
</dbReference>
<protein>
    <submittedName>
        <fullName evidence="3">Uncharacterized protein LOC128314862</fullName>
    </submittedName>
</protein>
<sequence length="363" mass="37914">MDTATKKVRGSSWCQTFLQAEDGAPQLATGFCGEGWGGCRVEGTWGAHGGGSSSLHRVETRASCQTLILRYGQGLRPGWAGAASGPGQGARGRTGLVGQDGLHRPLCTALHQDLPSSGLGCTATCQEPSLDTWVSPLSWAPCTVDMLCASGLCLHVYVCVCVWVGCVHASVCAWVCMCACVSVHTCVSTRVYVCIWVMCVWACVSTMKMKCWAVTLLLFSHPPCLLSGHWGLSRPISSLLQLMSSCWSCLEPEVEGLPSVTAAARWVETPQGLRGTSCPPGAGRKPGNFQNSGHPCGLLAGPPGVRRAKQRSPTGLRAPAGRLLKATSSPLALVPFTGGETAQDTQVATGKSGGSPAWPYGAG</sequence>
<accession>A0ABM3PT92</accession>
<evidence type="ECO:0000313" key="3">
    <source>
        <dbReference type="RefSeq" id="XP_053074896.1"/>
    </source>
</evidence>
<name>A0ABM3PT92_ACIJB</name>
<proteinExistence type="predicted"/>
<evidence type="ECO:0000256" key="1">
    <source>
        <dbReference type="SAM" id="MobiDB-lite"/>
    </source>
</evidence>
<keyword evidence="2" id="KW-1185">Reference proteome</keyword>
<dbReference type="GeneID" id="128314862"/>
<gene>
    <name evidence="3" type="primary">LOC128314862</name>
</gene>
<organism evidence="2 3">
    <name type="scientific">Acinonyx jubatus</name>
    <name type="common">Cheetah</name>
    <dbReference type="NCBI Taxonomy" id="32536"/>
    <lineage>
        <taxon>Eukaryota</taxon>
        <taxon>Metazoa</taxon>
        <taxon>Chordata</taxon>
        <taxon>Craniata</taxon>
        <taxon>Vertebrata</taxon>
        <taxon>Euteleostomi</taxon>
        <taxon>Mammalia</taxon>
        <taxon>Eutheria</taxon>
        <taxon>Laurasiatheria</taxon>
        <taxon>Carnivora</taxon>
        <taxon>Feliformia</taxon>
        <taxon>Felidae</taxon>
        <taxon>Felinae</taxon>
        <taxon>Acinonyx</taxon>
    </lineage>
</organism>
<evidence type="ECO:0000313" key="2">
    <source>
        <dbReference type="Proteomes" id="UP001652583"/>
    </source>
</evidence>
<feature type="region of interest" description="Disordered" evidence="1">
    <location>
        <begin position="301"/>
        <end position="320"/>
    </location>
</feature>
<reference evidence="3" key="1">
    <citation type="submission" date="2025-08" db="UniProtKB">
        <authorList>
            <consortium name="RefSeq"/>
        </authorList>
    </citation>
    <scope>IDENTIFICATION</scope>
    <source>
        <tissue evidence="3">Blood</tissue>
    </source>
</reference>